<evidence type="ECO:0000256" key="3">
    <source>
        <dbReference type="ARBA" id="ARBA00023002"/>
    </source>
</evidence>
<dbReference type="FunFam" id="3.20.20.100:FF:000002">
    <property type="entry name" value="2,5-diketo-D-gluconic acid reductase A"/>
    <property type="match status" value="1"/>
</dbReference>
<evidence type="ECO:0000313" key="9">
    <source>
        <dbReference type="Proteomes" id="UP000198815"/>
    </source>
</evidence>
<dbReference type="PROSITE" id="PS00062">
    <property type="entry name" value="ALDOKETO_REDUCTASE_2"/>
    <property type="match status" value="1"/>
</dbReference>
<dbReference type="InterPro" id="IPR023210">
    <property type="entry name" value="NADP_OxRdtase_dom"/>
</dbReference>
<sequence>MATQFTAHDGLILPSVGFGTYQLNGVRGREALTRAIQNGYRLIDSAVNYQNEGMVGQAVRRSSVGREQLVVVSKLPGRAHWHDKAIETIEESLFRMGLDQIDLYLIHWPNPRIGKYVEAWQALIEARERGLVRSIGVCNFLPEHLERLERQTGVLPSVNQIELHPYFPQSEAVEYHRAHGIVTMAWSPLGRGRSLLQEPVITRIAAVHRATPAQVVLAWDNAREVLPIPKASSSARQMENLSSVKVQLSEREIEAITAMGRADGRLDGQDPMSYEEL</sequence>
<evidence type="ECO:0000259" key="7">
    <source>
        <dbReference type="Pfam" id="PF00248"/>
    </source>
</evidence>
<dbReference type="Gene3D" id="3.20.20.100">
    <property type="entry name" value="NADP-dependent oxidoreductase domain"/>
    <property type="match status" value="1"/>
</dbReference>
<dbReference type="Pfam" id="PF00248">
    <property type="entry name" value="Aldo_ket_red"/>
    <property type="match status" value="1"/>
</dbReference>
<feature type="binding site" evidence="5">
    <location>
        <position position="107"/>
    </location>
    <ligand>
        <name>substrate</name>
    </ligand>
</feature>
<keyword evidence="2" id="KW-0521">NADP</keyword>
<dbReference type="PRINTS" id="PR00069">
    <property type="entry name" value="ALDKETRDTASE"/>
</dbReference>
<dbReference type="CDD" id="cd19132">
    <property type="entry name" value="AKR_AKR5D1_E1"/>
    <property type="match status" value="1"/>
</dbReference>
<keyword evidence="9" id="KW-1185">Reference proteome</keyword>
<evidence type="ECO:0000256" key="4">
    <source>
        <dbReference type="PIRSR" id="PIRSR000097-1"/>
    </source>
</evidence>
<evidence type="ECO:0000256" key="1">
    <source>
        <dbReference type="ARBA" id="ARBA00007905"/>
    </source>
</evidence>
<evidence type="ECO:0000256" key="2">
    <source>
        <dbReference type="ARBA" id="ARBA00022857"/>
    </source>
</evidence>
<feature type="domain" description="NADP-dependent oxidoreductase" evidence="7">
    <location>
        <begin position="16"/>
        <end position="259"/>
    </location>
</feature>
<dbReference type="PIRSF" id="PIRSF000097">
    <property type="entry name" value="AKR"/>
    <property type="match status" value="1"/>
</dbReference>
<proteinExistence type="inferred from homology"/>
<name>A0A1H9U154_9ACTN</name>
<dbReference type="PANTHER" id="PTHR43827">
    <property type="entry name" value="2,5-DIKETO-D-GLUCONIC ACID REDUCTASE"/>
    <property type="match status" value="1"/>
</dbReference>
<evidence type="ECO:0000256" key="6">
    <source>
        <dbReference type="PIRSR" id="PIRSR000097-3"/>
    </source>
</evidence>
<feature type="site" description="Lowers pKa of active site Tyr" evidence="6">
    <location>
        <position position="74"/>
    </location>
</feature>
<dbReference type="Proteomes" id="UP000198815">
    <property type="component" value="Unassembled WGS sequence"/>
</dbReference>
<dbReference type="OrthoDB" id="9804790at2"/>
<dbReference type="SUPFAM" id="SSF51430">
    <property type="entry name" value="NAD(P)-linked oxidoreductase"/>
    <property type="match status" value="1"/>
</dbReference>
<reference evidence="8 9" key="1">
    <citation type="submission" date="2016-10" db="EMBL/GenBank/DDBJ databases">
        <authorList>
            <person name="de Groot N.N."/>
        </authorList>
    </citation>
    <scope>NUCLEOTIDE SEQUENCE [LARGE SCALE GENOMIC DNA]</scope>
    <source>
        <strain evidence="8 9">DSM 16859</strain>
    </source>
</reference>
<evidence type="ECO:0000313" key="8">
    <source>
        <dbReference type="EMBL" id="SES02941.1"/>
    </source>
</evidence>
<dbReference type="AlphaFoldDB" id="A0A1H9U154"/>
<dbReference type="PROSITE" id="PS00798">
    <property type="entry name" value="ALDOKETO_REDUCTASE_1"/>
    <property type="match status" value="1"/>
</dbReference>
<dbReference type="STRING" id="64702.SAMN05443377_1341"/>
<dbReference type="InterPro" id="IPR036812">
    <property type="entry name" value="NAD(P)_OxRdtase_dom_sf"/>
</dbReference>
<dbReference type="EMBL" id="FOGZ01000034">
    <property type="protein sequence ID" value="SES02941.1"/>
    <property type="molecule type" value="Genomic_DNA"/>
</dbReference>
<keyword evidence="3" id="KW-0560">Oxidoreductase</keyword>
<dbReference type="InterPro" id="IPR018170">
    <property type="entry name" value="Aldo/ket_reductase_CS"/>
</dbReference>
<dbReference type="InterPro" id="IPR020471">
    <property type="entry name" value="AKR"/>
</dbReference>
<protein>
    <submittedName>
        <fullName evidence="8">Aldo/keto reductase</fullName>
    </submittedName>
</protein>
<evidence type="ECO:0000256" key="5">
    <source>
        <dbReference type="PIRSR" id="PIRSR000097-2"/>
    </source>
</evidence>
<accession>A0A1H9U154</accession>
<gene>
    <name evidence="8" type="ORF">SAMN05443377_1341</name>
</gene>
<dbReference type="RefSeq" id="WP_091971330.1">
    <property type="nucleotide sequence ID" value="NZ_FOGZ01000034.1"/>
</dbReference>
<feature type="active site" description="Proton donor" evidence="4">
    <location>
        <position position="49"/>
    </location>
</feature>
<dbReference type="GO" id="GO:0016616">
    <property type="term" value="F:oxidoreductase activity, acting on the CH-OH group of donors, NAD or NADP as acceptor"/>
    <property type="evidence" value="ECO:0007669"/>
    <property type="project" value="UniProtKB-ARBA"/>
</dbReference>
<dbReference type="PANTHER" id="PTHR43827:SF3">
    <property type="entry name" value="NADP-DEPENDENT OXIDOREDUCTASE DOMAIN-CONTAINING PROTEIN"/>
    <property type="match status" value="1"/>
</dbReference>
<comment type="similarity">
    <text evidence="1">Belongs to the aldo/keto reductase family.</text>
</comment>
<organism evidence="8 9">
    <name type="scientific">Propionibacterium cyclohexanicum</name>
    <dbReference type="NCBI Taxonomy" id="64702"/>
    <lineage>
        <taxon>Bacteria</taxon>
        <taxon>Bacillati</taxon>
        <taxon>Actinomycetota</taxon>
        <taxon>Actinomycetes</taxon>
        <taxon>Propionibacteriales</taxon>
        <taxon>Propionibacteriaceae</taxon>
        <taxon>Propionibacterium</taxon>
    </lineage>
</organism>